<evidence type="ECO:0000313" key="17">
    <source>
        <dbReference type="Proteomes" id="UP000216311"/>
    </source>
</evidence>
<accession>A0A255H2D4</accession>
<organism evidence="16 17">
    <name type="scientific">Enemella dayhoffiae</name>
    <dbReference type="NCBI Taxonomy" id="2016507"/>
    <lineage>
        <taxon>Bacteria</taxon>
        <taxon>Bacillati</taxon>
        <taxon>Actinomycetota</taxon>
        <taxon>Actinomycetes</taxon>
        <taxon>Propionibacteriales</taxon>
        <taxon>Propionibacteriaceae</taxon>
        <taxon>Enemella</taxon>
    </lineage>
</organism>
<dbReference type="GO" id="GO:0071972">
    <property type="term" value="F:peptidoglycan L,D-transpeptidase activity"/>
    <property type="evidence" value="ECO:0007669"/>
    <property type="project" value="TreeGrafter"/>
</dbReference>
<dbReference type="EMBL" id="NMVQ01000014">
    <property type="protein sequence ID" value="OYO21506.1"/>
    <property type="molecule type" value="Genomic_DNA"/>
</dbReference>
<dbReference type="CDD" id="cd13432">
    <property type="entry name" value="LDT_IgD_like_2"/>
    <property type="match status" value="1"/>
</dbReference>
<keyword evidence="2" id="KW-1003">Cell membrane</keyword>
<evidence type="ECO:0000256" key="6">
    <source>
        <dbReference type="ARBA" id="ARBA00022984"/>
    </source>
</evidence>
<gene>
    <name evidence="16" type="ORF">CGZ93_10220</name>
</gene>
<evidence type="ECO:0000256" key="10">
    <source>
        <dbReference type="ARBA" id="ARBA00023315"/>
    </source>
</evidence>
<feature type="domain" description="L,D-TPase catalytic" evidence="15">
    <location>
        <begin position="257"/>
        <end position="383"/>
    </location>
</feature>
<comment type="pathway">
    <text evidence="12">Glycan biosynthesis.</text>
</comment>
<keyword evidence="11 13" id="KW-0961">Cell wall biogenesis/degradation</keyword>
<keyword evidence="6 13" id="KW-0573">Peptidoglycan synthesis</keyword>
<dbReference type="InterPro" id="IPR041280">
    <property type="entry name" value="Big_10"/>
</dbReference>
<feature type="region of interest" description="Disordered" evidence="14">
    <location>
        <begin position="26"/>
        <end position="53"/>
    </location>
</feature>
<dbReference type="CDD" id="cd16913">
    <property type="entry name" value="YkuD_like"/>
    <property type="match status" value="1"/>
</dbReference>
<dbReference type="Pfam" id="PF17964">
    <property type="entry name" value="Big_10"/>
    <property type="match status" value="1"/>
</dbReference>
<dbReference type="AlphaFoldDB" id="A0A255H2D4"/>
<evidence type="ECO:0000256" key="9">
    <source>
        <dbReference type="ARBA" id="ARBA00023288"/>
    </source>
</evidence>
<keyword evidence="17" id="KW-1185">Reference proteome</keyword>
<evidence type="ECO:0000256" key="2">
    <source>
        <dbReference type="ARBA" id="ARBA00022475"/>
    </source>
</evidence>
<keyword evidence="4" id="KW-0732">Signal</keyword>
<protein>
    <recommendedName>
        <fullName evidence="15">L,D-TPase catalytic domain-containing protein</fullName>
    </recommendedName>
</protein>
<evidence type="ECO:0000256" key="7">
    <source>
        <dbReference type="ARBA" id="ARBA00023136"/>
    </source>
</evidence>
<comment type="pathway">
    <text evidence="1 13">Cell wall biogenesis; peptidoglycan biosynthesis.</text>
</comment>
<evidence type="ECO:0000259" key="15">
    <source>
        <dbReference type="PROSITE" id="PS52029"/>
    </source>
</evidence>
<evidence type="ECO:0000256" key="5">
    <source>
        <dbReference type="ARBA" id="ARBA00022960"/>
    </source>
</evidence>
<evidence type="ECO:0000256" key="4">
    <source>
        <dbReference type="ARBA" id="ARBA00022729"/>
    </source>
</evidence>
<dbReference type="GO" id="GO:0016746">
    <property type="term" value="F:acyltransferase activity"/>
    <property type="evidence" value="ECO:0007669"/>
    <property type="project" value="UniProtKB-KW"/>
</dbReference>
<dbReference type="PANTHER" id="PTHR30582:SF2">
    <property type="entry name" value="L,D-TRANSPEPTIDASE YCIB-RELATED"/>
    <property type="match status" value="1"/>
</dbReference>
<sequence length="409" mass="43731">MRVRRRVFAGSVLGLLVMGCAPDHLRNRPSGDAPAGTPQPSGSASPSPTATPDPVVTIIPNVSSGSTDVSVDHRLKITVEQGKLTGVNVAGKGRTNKGAETNVTVDGDLTEGEWQASTRLQPATAYTIEATGIGTDGRTKTNTLTFSTVNLSLKEQIFPSIYPESGTVGVAMPVMIKFDLPVADRASFARHLKVTTTPVQEGAWVWLSDTEVHWRPKDFFQAGTKVKVEADLQSVPAGGGKFGQLSRTVEFAVGKAQQTEVNLATKQLVQKVNGQVVRTVPISAGKPGFITRSGTKVVSEKLPQTRMASETIGISNNDPTNGYDLQVKWAIRITDSGEFLHAAPWNMAKFGKENSSHGCIGMSDADAQALFGIIQVGDPVVVTGSDRPLEPQNGITDWNVSWDKWKSWA</sequence>
<feature type="active site" description="Nucleophile" evidence="13">
    <location>
        <position position="359"/>
    </location>
</feature>
<evidence type="ECO:0000256" key="8">
    <source>
        <dbReference type="ARBA" id="ARBA00023139"/>
    </source>
</evidence>
<dbReference type="GO" id="GO:0018104">
    <property type="term" value="P:peptidoglycan-protein cross-linking"/>
    <property type="evidence" value="ECO:0007669"/>
    <property type="project" value="TreeGrafter"/>
</dbReference>
<evidence type="ECO:0000256" key="13">
    <source>
        <dbReference type="PROSITE-ProRule" id="PRU01373"/>
    </source>
</evidence>
<dbReference type="Gene3D" id="2.60.40.3710">
    <property type="match status" value="1"/>
</dbReference>
<dbReference type="Proteomes" id="UP000216311">
    <property type="component" value="Unassembled WGS sequence"/>
</dbReference>
<proteinExistence type="predicted"/>
<dbReference type="FunFam" id="2.40.440.10:FF:000005">
    <property type="entry name" value="L,D-transpeptidase 2"/>
    <property type="match status" value="1"/>
</dbReference>
<evidence type="ECO:0000256" key="12">
    <source>
        <dbReference type="ARBA" id="ARBA00060592"/>
    </source>
</evidence>
<keyword evidence="9" id="KW-0449">Lipoprotein</keyword>
<evidence type="ECO:0000313" key="16">
    <source>
        <dbReference type="EMBL" id="OYO21506.1"/>
    </source>
</evidence>
<dbReference type="UniPathway" id="UPA00219"/>
<dbReference type="GO" id="GO:0071555">
    <property type="term" value="P:cell wall organization"/>
    <property type="evidence" value="ECO:0007669"/>
    <property type="project" value="UniProtKB-UniRule"/>
</dbReference>
<dbReference type="PANTHER" id="PTHR30582">
    <property type="entry name" value="L,D-TRANSPEPTIDASE"/>
    <property type="match status" value="1"/>
</dbReference>
<keyword evidence="7" id="KW-0472">Membrane</keyword>
<dbReference type="Gene3D" id="2.40.440.10">
    <property type="entry name" value="L,D-transpeptidase catalytic domain-like"/>
    <property type="match status" value="1"/>
</dbReference>
<dbReference type="GO" id="GO:0008360">
    <property type="term" value="P:regulation of cell shape"/>
    <property type="evidence" value="ECO:0007669"/>
    <property type="project" value="UniProtKB-UniRule"/>
</dbReference>
<reference evidence="16 17" key="1">
    <citation type="submission" date="2017-07" db="EMBL/GenBank/DDBJ databases">
        <title>Draft whole genome sequences of clinical Proprionibacteriaceae strains.</title>
        <authorList>
            <person name="Bernier A.-M."/>
            <person name="Bernard K."/>
            <person name="Domingo M.-C."/>
        </authorList>
    </citation>
    <scope>NUCLEOTIDE SEQUENCE [LARGE SCALE GENOMIC DNA]</scope>
    <source>
        <strain evidence="16 17">NML 130396</strain>
    </source>
</reference>
<keyword evidence="10" id="KW-0012">Acyltransferase</keyword>
<dbReference type="InterPro" id="IPR050979">
    <property type="entry name" value="LD-transpeptidase"/>
</dbReference>
<dbReference type="PROSITE" id="PS52029">
    <property type="entry name" value="LD_TPASE"/>
    <property type="match status" value="1"/>
</dbReference>
<dbReference type="SUPFAM" id="SSF141523">
    <property type="entry name" value="L,D-transpeptidase catalytic domain-like"/>
    <property type="match status" value="1"/>
</dbReference>
<keyword evidence="3" id="KW-0808">Transferase</keyword>
<keyword evidence="5 13" id="KW-0133">Cell shape</keyword>
<feature type="compositionally biased region" description="Low complexity" evidence="14">
    <location>
        <begin position="33"/>
        <end position="53"/>
    </location>
</feature>
<name>A0A255H2D4_9ACTN</name>
<dbReference type="PROSITE" id="PS51257">
    <property type="entry name" value="PROKAR_LIPOPROTEIN"/>
    <property type="match status" value="1"/>
</dbReference>
<dbReference type="InterPro" id="IPR005490">
    <property type="entry name" value="LD_TPept_cat_dom"/>
</dbReference>
<dbReference type="Gene3D" id="2.60.40.3780">
    <property type="match status" value="1"/>
</dbReference>
<keyword evidence="8" id="KW-0564">Palmitate</keyword>
<feature type="active site" description="Proton donor/acceptor" evidence="13">
    <location>
        <position position="341"/>
    </location>
</feature>
<dbReference type="Pfam" id="PF03734">
    <property type="entry name" value="YkuD"/>
    <property type="match status" value="1"/>
</dbReference>
<evidence type="ECO:0000256" key="14">
    <source>
        <dbReference type="SAM" id="MobiDB-lite"/>
    </source>
</evidence>
<dbReference type="InterPro" id="IPR038063">
    <property type="entry name" value="Transpep_catalytic_dom"/>
</dbReference>
<dbReference type="GO" id="GO:0005576">
    <property type="term" value="C:extracellular region"/>
    <property type="evidence" value="ECO:0007669"/>
    <property type="project" value="TreeGrafter"/>
</dbReference>
<evidence type="ECO:0000256" key="3">
    <source>
        <dbReference type="ARBA" id="ARBA00022679"/>
    </source>
</evidence>
<comment type="caution">
    <text evidence="16">The sequence shown here is derived from an EMBL/GenBank/DDBJ whole genome shotgun (WGS) entry which is preliminary data.</text>
</comment>
<evidence type="ECO:0000256" key="11">
    <source>
        <dbReference type="ARBA" id="ARBA00023316"/>
    </source>
</evidence>
<evidence type="ECO:0000256" key="1">
    <source>
        <dbReference type="ARBA" id="ARBA00004752"/>
    </source>
</evidence>